<proteinExistence type="predicted"/>
<organism evidence="2 3">
    <name type="scientific">Streptomyces javensis</name>
    <dbReference type="NCBI Taxonomy" id="114698"/>
    <lineage>
        <taxon>Bacteria</taxon>
        <taxon>Bacillati</taxon>
        <taxon>Actinomycetota</taxon>
        <taxon>Actinomycetes</taxon>
        <taxon>Kitasatosporales</taxon>
        <taxon>Streptomycetaceae</taxon>
        <taxon>Streptomyces</taxon>
        <taxon>Streptomyces violaceusniger group</taxon>
    </lineage>
</organism>
<keyword evidence="3" id="KW-1185">Reference proteome</keyword>
<evidence type="ECO:0000256" key="1">
    <source>
        <dbReference type="SAM" id="MobiDB-lite"/>
    </source>
</evidence>
<protein>
    <recommendedName>
        <fullName evidence="4">Chaplin domain-containing protein</fullName>
    </recommendedName>
</protein>
<sequence length="67" mass="6470">MGVPDSVSAAGTAIAGRPVVLNGAVKASTSTDLRMPSGSRHGHPTGLGGVANTGLSNRSNSCPTNGP</sequence>
<gene>
    <name evidence="2" type="ORF">GCM10009579_73410</name>
</gene>
<accession>A0ABN1XBD9</accession>
<evidence type="ECO:0008006" key="4">
    <source>
        <dbReference type="Google" id="ProtNLM"/>
    </source>
</evidence>
<evidence type="ECO:0000313" key="3">
    <source>
        <dbReference type="Proteomes" id="UP001500282"/>
    </source>
</evidence>
<feature type="compositionally biased region" description="Polar residues" evidence="1">
    <location>
        <begin position="53"/>
        <end position="67"/>
    </location>
</feature>
<dbReference type="Proteomes" id="UP001500282">
    <property type="component" value="Unassembled WGS sequence"/>
</dbReference>
<feature type="region of interest" description="Disordered" evidence="1">
    <location>
        <begin position="29"/>
        <end position="67"/>
    </location>
</feature>
<comment type="caution">
    <text evidence="2">The sequence shown here is derived from an EMBL/GenBank/DDBJ whole genome shotgun (WGS) entry which is preliminary data.</text>
</comment>
<name>A0ABN1XBD9_9ACTN</name>
<evidence type="ECO:0000313" key="2">
    <source>
        <dbReference type="EMBL" id="GAA1295890.1"/>
    </source>
</evidence>
<dbReference type="EMBL" id="BAAAIH010000061">
    <property type="protein sequence ID" value="GAA1295890.1"/>
    <property type="molecule type" value="Genomic_DNA"/>
</dbReference>
<reference evidence="2 3" key="1">
    <citation type="journal article" date="2019" name="Int. J. Syst. Evol. Microbiol.">
        <title>The Global Catalogue of Microorganisms (GCM) 10K type strain sequencing project: providing services to taxonomists for standard genome sequencing and annotation.</title>
        <authorList>
            <consortium name="The Broad Institute Genomics Platform"/>
            <consortium name="The Broad Institute Genome Sequencing Center for Infectious Disease"/>
            <person name="Wu L."/>
            <person name="Ma J."/>
        </authorList>
    </citation>
    <scope>NUCLEOTIDE SEQUENCE [LARGE SCALE GENOMIC DNA]</scope>
    <source>
        <strain evidence="2 3">JCM 11448</strain>
    </source>
</reference>